<dbReference type="EC" id="1.1.1.281" evidence="3"/>
<dbReference type="GO" id="GO:0033705">
    <property type="term" value="F:GDP-4-dehydro-6-deoxy-D-mannose reductase activity"/>
    <property type="evidence" value="ECO:0007669"/>
    <property type="project" value="UniProtKB-EC"/>
</dbReference>
<dbReference type="Pfam" id="PF01370">
    <property type="entry name" value="Epimerase"/>
    <property type="match status" value="1"/>
</dbReference>
<keyword evidence="4" id="KW-1185">Reference proteome</keyword>
<sequence length="303" mass="33087">MKSPSILITGASGFTGMHACTHFASKGYEVTGTVRTLGIHARVPDVNYMACDLTDAIQVKEVVEQVKPMWVLHLGGKNSVPESLHHPLLYMQSNVMGTLHLLEALRIQPECRILVAGSRLKFDLTVPLSPTHPYALSKSMQEIAALSWGDLFGQDVLIAEPGNLMGPGPSTGICSLFAKYIVQVEQGKNPPVFRLSSPDERRDFLDVRDAVLAYERLLAQGETGSITPVCSGIEHTLGEVAHEMITLSNQSIPFDQGTSKNVSTALPIQPHHLRSLGWEPAYAWASSLEAILEYFREEGRASS</sequence>
<keyword evidence="3" id="KW-0560">Oxidoreductase</keyword>
<evidence type="ECO:0000256" key="1">
    <source>
        <dbReference type="ARBA" id="ARBA00007637"/>
    </source>
</evidence>
<proteinExistence type="inferred from homology"/>
<name>A0ABS4JKA5_9BACL</name>
<dbReference type="Proteomes" id="UP001519288">
    <property type="component" value="Unassembled WGS sequence"/>
</dbReference>
<comment type="caution">
    <text evidence="3">The sequence shown here is derived from an EMBL/GenBank/DDBJ whole genome shotgun (WGS) entry which is preliminary data.</text>
</comment>
<gene>
    <name evidence="3" type="ORF">J2Z69_003197</name>
</gene>
<dbReference type="Gene3D" id="3.90.25.10">
    <property type="entry name" value="UDP-galactose 4-epimerase, domain 1"/>
    <property type="match status" value="1"/>
</dbReference>
<evidence type="ECO:0000313" key="3">
    <source>
        <dbReference type="EMBL" id="MBP2002140.1"/>
    </source>
</evidence>
<comment type="similarity">
    <text evidence="1">Belongs to the NAD(P)-dependent epimerase/dehydratase family.</text>
</comment>
<protein>
    <submittedName>
        <fullName evidence="3">GDP-4-dehydro-6-deoxy-D-mannose reductase</fullName>
        <ecNumber evidence="3">1.1.1.281</ecNumber>
    </submittedName>
</protein>
<reference evidence="3 4" key="1">
    <citation type="submission" date="2021-03" db="EMBL/GenBank/DDBJ databases">
        <title>Genomic Encyclopedia of Type Strains, Phase IV (KMG-IV): sequencing the most valuable type-strain genomes for metagenomic binning, comparative biology and taxonomic classification.</title>
        <authorList>
            <person name="Goeker M."/>
        </authorList>
    </citation>
    <scope>NUCLEOTIDE SEQUENCE [LARGE SCALE GENOMIC DNA]</scope>
    <source>
        <strain evidence="3 4">DSM 26806</strain>
    </source>
</reference>
<evidence type="ECO:0000313" key="4">
    <source>
        <dbReference type="Proteomes" id="UP001519288"/>
    </source>
</evidence>
<evidence type="ECO:0000259" key="2">
    <source>
        <dbReference type="Pfam" id="PF01370"/>
    </source>
</evidence>
<dbReference type="RefSeq" id="WP_209864662.1">
    <property type="nucleotide sequence ID" value="NZ_JAGGLD010000006.1"/>
</dbReference>
<organism evidence="3 4">
    <name type="scientific">Paenibacillus shirakamiensis</name>
    <dbReference type="NCBI Taxonomy" id="1265935"/>
    <lineage>
        <taxon>Bacteria</taxon>
        <taxon>Bacillati</taxon>
        <taxon>Bacillota</taxon>
        <taxon>Bacilli</taxon>
        <taxon>Bacillales</taxon>
        <taxon>Paenibacillaceae</taxon>
        <taxon>Paenibacillus</taxon>
    </lineage>
</organism>
<dbReference type="InterPro" id="IPR036291">
    <property type="entry name" value="NAD(P)-bd_dom_sf"/>
</dbReference>
<dbReference type="SUPFAM" id="SSF51735">
    <property type="entry name" value="NAD(P)-binding Rossmann-fold domains"/>
    <property type="match status" value="1"/>
</dbReference>
<dbReference type="Gene3D" id="3.40.50.720">
    <property type="entry name" value="NAD(P)-binding Rossmann-like Domain"/>
    <property type="match status" value="1"/>
</dbReference>
<dbReference type="EMBL" id="JAGGLD010000006">
    <property type="protein sequence ID" value="MBP2002140.1"/>
    <property type="molecule type" value="Genomic_DNA"/>
</dbReference>
<feature type="domain" description="NAD-dependent epimerase/dehydratase" evidence="2">
    <location>
        <begin position="6"/>
        <end position="223"/>
    </location>
</feature>
<accession>A0ABS4JKA5</accession>
<dbReference type="InterPro" id="IPR001509">
    <property type="entry name" value="Epimerase_deHydtase"/>
</dbReference>
<dbReference type="PANTHER" id="PTHR43000">
    <property type="entry name" value="DTDP-D-GLUCOSE 4,6-DEHYDRATASE-RELATED"/>
    <property type="match status" value="1"/>
</dbReference>